<accession>A5CFV8</accession>
<dbReference type="EMBL" id="AM501427">
    <property type="protein sequence ID" value="CAM58142.1"/>
    <property type="molecule type" value="Genomic_DNA"/>
</dbReference>
<dbReference type="AlphaFoldDB" id="A5CFV8"/>
<organism evidence="1">
    <name type="scientific">uncultured marine microorganism</name>
    <dbReference type="NCBI Taxonomy" id="415540"/>
    <lineage>
        <taxon>unclassified sequences</taxon>
        <taxon>environmental samples</taxon>
    </lineage>
</organism>
<evidence type="ECO:0000313" key="1">
    <source>
        <dbReference type="EMBL" id="CAM58142.1"/>
    </source>
</evidence>
<sequence>MNGSSWPKADPIFTKIDQLGTSALPSEADIRLELVKRSANDPKRTFVNYMYCPKITGRLDPGPYFIATVNLLY</sequence>
<reference evidence="1" key="1">
    <citation type="submission" date="2007-03" db="EMBL/GenBank/DDBJ databases">
        <title>Isolation and characterization of alkane hydroxylases from Pacific deep-sea sediment.</title>
        <authorList>
            <person name="Xu M."/>
        </authorList>
    </citation>
    <scope>NUCLEOTIDE SEQUENCE</scope>
</reference>
<name>A5CFV8_9ZZZZ</name>
<protein>
    <submittedName>
        <fullName evidence="1">Uncharacterized protein</fullName>
    </submittedName>
</protein>
<proteinExistence type="predicted"/>